<evidence type="ECO:0000256" key="5">
    <source>
        <dbReference type="ARBA" id="ARBA00023136"/>
    </source>
</evidence>
<gene>
    <name evidence="7" type="ORF">MCB1EB_0045</name>
</gene>
<comment type="subcellular location">
    <subcellularLocation>
        <location evidence="1">Membrane</location>
        <topology evidence="1">Multi-pass membrane protein</topology>
    </subcellularLocation>
</comment>
<dbReference type="InterPro" id="IPR050638">
    <property type="entry name" value="AA-Vitamin_Transporters"/>
</dbReference>
<dbReference type="SUPFAM" id="SSF103481">
    <property type="entry name" value="Multidrug resistance efflux transporter EmrE"/>
    <property type="match status" value="2"/>
</dbReference>
<dbReference type="InterPro" id="IPR000620">
    <property type="entry name" value="EamA_dom"/>
</dbReference>
<dbReference type="KEGG" id="mcys:MCB1EB_0045"/>
<organism evidence="7 8">
    <name type="scientific">Mycoavidus cysteinexigens</name>
    <dbReference type="NCBI Taxonomy" id="1553431"/>
    <lineage>
        <taxon>Bacteria</taxon>
        <taxon>Pseudomonadati</taxon>
        <taxon>Pseudomonadota</taxon>
        <taxon>Betaproteobacteria</taxon>
        <taxon>Burkholderiales</taxon>
        <taxon>Burkholderiaceae</taxon>
        <taxon>Mycoavidus</taxon>
    </lineage>
</organism>
<evidence type="ECO:0000256" key="1">
    <source>
        <dbReference type="ARBA" id="ARBA00004141"/>
    </source>
</evidence>
<keyword evidence="3" id="KW-0812">Transmembrane</keyword>
<proteinExistence type="inferred from homology"/>
<dbReference type="Pfam" id="PF00892">
    <property type="entry name" value="EamA"/>
    <property type="match status" value="2"/>
</dbReference>
<sequence length="299" mass="31930">MMNFIELIILAAIWGASFLFMRIGAPEFGPIVLAALRVSIGSLVLLPALRTAAARAQLRQFIGPLLILGLTNSALPFCLFAYSTLALDAGFDSILNATTPLWGALIAYLWLRAPLTRIQVLGLTSGLIGVIILVVGRMNEAETATEPSVPLSLAIGAVLSATLLYAFAANYSKQRLATVAPNLVAFSSQFFAAIILLPLAWLYWPQQPIAASTWFAVSALGILCSGVAYLLYFRLVAHAGPSYAMSVAFLVPIFGTLWGVSFLGEQVTTFMLVGCTIILVGTGLASGKIKRLTFSVTRR</sequence>
<dbReference type="InterPro" id="IPR037185">
    <property type="entry name" value="EmrE-like"/>
</dbReference>
<reference evidence="7 8" key="1">
    <citation type="journal article" date="2018" name="Microbes Environ.">
        <title>Comparative Genomic Insights into Endofungal Lifestyles of Two Bacterial Endosymbionts, Mycoavidus cysteinexigens and Burkholderia rhizoxinica.</title>
        <authorList>
            <person name="Sharmin D."/>
            <person name="Guo Y."/>
            <person name="Nishizawa T."/>
            <person name="Ohshima S."/>
            <person name="Sato Y."/>
            <person name="Takashima Y."/>
            <person name="Narisawa K."/>
            <person name="Ohta H."/>
        </authorList>
    </citation>
    <scope>NUCLEOTIDE SEQUENCE [LARGE SCALE GENOMIC DNA]</scope>
    <source>
        <strain evidence="7 8">B1-EB</strain>
    </source>
</reference>
<keyword evidence="5" id="KW-0472">Membrane</keyword>
<dbReference type="PANTHER" id="PTHR32322:SF2">
    <property type="entry name" value="EAMA DOMAIN-CONTAINING PROTEIN"/>
    <property type="match status" value="1"/>
</dbReference>
<dbReference type="PANTHER" id="PTHR32322">
    <property type="entry name" value="INNER MEMBRANE TRANSPORTER"/>
    <property type="match status" value="1"/>
</dbReference>
<evidence type="ECO:0000256" key="2">
    <source>
        <dbReference type="ARBA" id="ARBA00007362"/>
    </source>
</evidence>
<dbReference type="EMBL" id="AP018150">
    <property type="protein sequence ID" value="BBE08206.1"/>
    <property type="molecule type" value="Genomic_DNA"/>
</dbReference>
<feature type="domain" description="EamA" evidence="6">
    <location>
        <begin position="154"/>
        <end position="285"/>
    </location>
</feature>
<comment type="similarity">
    <text evidence="2">Belongs to the EamA transporter family.</text>
</comment>
<evidence type="ECO:0000313" key="8">
    <source>
        <dbReference type="Proteomes" id="UP000282597"/>
    </source>
</evidence>
<feature type="domain" description="EamA" evidence="6">
    <location>
        <begin position="7"/>
        <end position="134"/>
    </location>
</feature>
<accession>A0A2Z6ES28</accession>
<dbReference type="GO" id="GO:0016020">
    <property type="term" value="C:membrane"/>
    <property type="evidence" value="ECO:0007669"/>
    <property type="project" value="UniProtKB-SubCell"/>
</dbReference>
<evidence type="ECO:0000313" key="7">
    <source>
        <dbReference type="EMBL" id="BBE08206.1"/>
    </source>
</evidence>
<keyword evidence="8" id="KW-1185">Reference proteome</keyword>
<dbReference type="AlphaFoldDB" id="A0A2Z6ES28"/>
<dbReference type="Proteomes" id="UP000282597">
    <property type="component" value="Chromosome"/>
</dbReference>
<evidence type="ECO:0000259" key="6">
    <source>
        <dbReference type="Pfam" id="PF00892"/>
    </source>
</evidence>
<evidence type="ECO:0000256" key="3">
    <source>
        <dbReference type="ARBA" id="ARBA00022692"/>
    </source>
</evidence>
<keyword evidence="4" id="KW-1133">Transmembrane helix</keyword>
<protein>
    <recommendedName>
        <fullName evidence="6">EamA domain-containing protein</fullName>
    </recommendedName>
</protein>
<name>A0A2Z6ES28_9BURK</name>
<evidence type="ECO:0000256" key="4">
    <source>
        <dbReference type="ARBA" id="ARBA00022989"/>
    </source>
</evidence>